<evidence type="ECO:0008006" key="6">
    <source>
        <dbReference type="Google" id="ProtNLM"/>
    </source>
</evidence>
<evidence type="ECO:0000256" key="2">
    <source>
        <dbReference type="SAM" id="Phobius"/>
    </source>
</evidence>
<proteinExistence type="predicted"/>
<accession>A0A164ZCY9</accession>
<dbReference type="Proteomes" id="UP000076722">
    <property type="component" value="Unassembled WGS sequence"/>
</dbReference>
<gene>
    <name evidence="4" type="ORF">SISNIDRAFT_546704</name>
</gene>
<feature type="signal peptide" evidence="3">
    <location>
        <begin position="1"/>
        <end position="20"/>
    </location>
</feature>
<dbReference type="AlphaFoldDB" id="A0A164ZCY9"/>
<dbReference type="STRING" id="1314777.A0A164ZCY9"/>
<evidence type="ECO:0000313" key="4">
    <source>
        <dbReference type="EMBL" id="KZS97621.1"/>
    </source>
</evidence>
<feature type="region of interest" description="Disordered" evidence="1">
    <location>
        <begin position="39"/>
        <end position="173"/>
    </location>
</feature>
<keyword evidence="2" id="KW-0812">Transmembrane</keyword>
<feature type="region of interest" description="Disordered" evidence="1">
    <location>
        <begin position="322"/>
        <end position="360"/>
    </location>
</feature>
<evidence type="ECO:0000313" key="5">
    <source>
        <dbReference type="Proteomes" id="UP000076722"/>
    </source>
</evidence>
<keyword evidence="5" id="KW-1185">Reference proteome</keyword>
<evidence type="ECO:0000256" key="1">
    <source>
        <dbReference type="SAM" id="MobiDB-lite"/>
    </source>
</evidence>
<evidence type="ECO:0000256" key="3">
    <source>
        <dbReference type="SAM" id="SignalP"/>
    </source>
</evidence>
<dbReference type="EMBL" id="KV419396">
    <property type="protein sequence ID" value="KZS97621.1"/>
    <property type="molecule type" value="Genomic_DNA"/>
</dbReference>
<feature type="region of interest" description="Disordered" evidence="1">
    <location>
        <begin position="374"/>
        <end position="397"/>
    </location>
</feature>
<name>A0A164ZCY9_9AGAM</name>
<feature type="transmembrane region" description="Helical" evidence="2">
    <location>
        <begin position="228"/>
        <end position="250"/>
    </location>
</feature>
<feature type="compositionally biased region" description="Low complexity" evidence="1">
    <location>
        <begin position="88"/>
        <end position="99"/>
    </location>
</feature>
<feature type="compositionally biased region" description="Low complexity" evidence="1">
    <location>
        <begin position="106"/>
        <end position="173"/>
    </location>
</feature>
<sequence length="397" mass="40876">MWSSSLFSVYTLFIFSVLSTINNNAPFVDAHALLPRSSPAPDPVVTPPVDVAPTPPTSTDSSTPTSDSSSAQQPTTTPESSQPPPSTAPSTSDPPTTSSNPPPSTTPASTKTSSSSSAQQTQSSASSSSSSTSTDDATATSTSATSSASSTTDSVTDATTTAPSTSTVASVSDIPGSVTPLSVSQAFPTQIGISNSYTVTAVVSGSTAVSDDGSSTPKTGFLSHPGSVAAVFVVIGLLATAGGFWLFTFCMRRRRLARHRADETFYNDEYKTFSTYGAPSGRTRGGHGSVYNTYEPSSPQLVADSSTETDLSEKGPTYFNVAGPTFDHAYPPTDPRRQSAMRQSSYGSTTGATGTRPGQNRQYGAAAAANAGHPYAYSTDNQGRQMTDPMAGYGPDE</sequence>
<keyword evidence="2" id="KW-0472">Membrane</keyword>
<reference evidence="4 5" key="1">
    <citation type="journal article" date="2016" name="Mol. Biol. Evol.">
        <title>Comparative Genomics of Early-Diverging Mushroom-Forming Fungi Provides Insights into the Origins of Lignocellulose Decay Capabilities.</title>
        <authorList>
            <person name="Nagy L.G."/>
            <person name="Riley R."/>
            <person name="Tritt A."/>
            <person name="Adam C."/>
            <person name="Daum C."/>
            <person name="Floudas D."/>
            <person name="Sun H."/>
            <person name="Yadav J.S."/>
            <person name="Pangilinan J."/>
            <person name="Larsson K.H."/>
            <person name="Matsuura K."/>
            <person name="Barry K."/>
            <person name="Labutti K."/>
            <person name="Kuo R."/>
            <person name="Ohm R.A."/>
            <person name="Bhattacharya S.S."/>
            <person name="Shirouzu T."/>
            <person name="Yoshinaga Y."/>
            <person name="Martin F.M."/>
            <person name="Grigoriev I.V."/>
            <person name="Hibbett D.S."/>
        </authorList>
    </citation>
    <scope>NUCLEOTIDE SEQUENCE [LARGE SCALE GENOMIC DNA]</scope>
    <source>
        <strain evidence="4 5">HHB9708</strain>
    </source>
</reference>
<feature type="chain" id="PRO_5007854829" description="Mid2 domain-containing protein" evidence="3">
    <location>
        <begin position="21"/>
        <end position="397"/>
    </location>
</feature>
<feature type="compositionally biased region" description="Low complexity" evidence="1">
    <location>
        <begin position="47"/>
        <end position="80"/>
    </location>
</feature>
<keyword evidence="2" id="KW-1133">Transmembrane helix</keyword>
<protein>
    <recommendedName>
        <fullName evidence="6">Mid2 domain-containing protein</fullName>
    </recommendedName>
</protein>
<organism evidence="4 5">
    <name type="scientific">Sistotremastrum niveocremeum HHB9708</name>
    <dbReference type="NCBI Taxonomy" id="1314777"/>
    <lineage>
        <taxon>Eukaryota</taxon>
        <taxon>Fungi</taxon>
        <taxon>Dikarya</taxon>
        <taxon>Basidiomycota</taxon>
        <taxon>Agaricomycotina</taxon>
        <taxon>Agaricomycetes</taxon>
        <taxon>Sistotremastrales</taxon>
        <taxon>Sistotremastraceae</taxon>
        <taxon>Sertulicium</taxon>
        <taxon>Sertulicium niveocremeum</taxon>
    </lineage>
</organism>
<feature type="compositionally biased region" description="Low complexity" evidence="1">
    <location>
        <begin position="344"/>
        <end position="355"/>
    </location>
</feature>
<keyword evidence="3" id="KW-0732">Signal</keyword>